<dbReference type="Proteomes" id="UP000028999">
    <property type="component" value="Unassembled WGS sequence"/>
</dbReference>
<dbReference type="EMBL" id="LK032324">
    <property type="protein sequence ID" value="CDY33907.1"/>
    <property type="molecule type" value="Genomic_DNA"/>
</dbReference>
<protein>
    <submittedName>
        <fullName evidence="1">(rape) hypothetical protein</fullName>
    </submittedName>
    <submittedName>
        <fullName evidence="2">BnaA02g30800D protein</fullName>
    </submittedName>
</protein>
<evidence type="ECO:0000313" key="3">
    <source>
        <dbReference type="Proteomes" id="UP000028999"/>
    </source>
</evidence>
<dbReference type="Proteomes" id="UP001295469">
    <property type="component" value="Chromosome A02"/>
</dbReference>
<reference evidence="2" key="2">
    <citation type="submission" date="2014-06" db="EMBL/GenBank/DDBJ databases">
        <authorList>
            <person name="Genoscope - CEA"/>
        </authorList>
    </citation>
    <scope>NUCLEOTIDE SEQUENCE</scope>
</reference>
<evidence type="ECO:0000313" key="2">
    <source>
        <dbReference type="EMBL" id="CDY33907.1"/>
    </source>
</evidence>
<dbReference type="PaxDb" id="3708-A0A078H8N5"/>
<reference evidence="2 3" key="1">
    <citation type="journal article" date="2014" name="Science">
        <title>Plant genetics. Early allopolyploid evolution in the post-Neolithic Brassica napus oilseed genome.</title>
        <authorList>
            <person name="Chalhoub B."/>
            <person name="Denoeud F."/>
            <person name="Liu S."/>
            <person name="Parkin I.A."/>
            <person name="Tang H."/>
            <person name="Wang X."/>
            <person name="Chiquet J."/>
            <person name="Belcram H."/>
            <person name="Tong C."/>
            <person name="Samans B."/>
            <person name="Correa M."/>
            <person name="Da Silva C."/>
            <person name="Just J."/>
            <person name="Falentin C."/>
            <person name="Koh C.S."/>
            <person name="Le Clainche I."/>
            <person name="Bernard M."/>
            <person name="Bento P."/>
            <person name="Noel B."/>
            <person name="Labadie K."/>
            <person name="Alberti A."/>
            <person name="Charles M."/>
            <person name="Arnaud D."/>
            <person name="Guo H."/>
            <person name="Daviaud C."/>
            <person name="Alamery S."/>
            <person name="Jabbari K."/>
            <person name="Zhao M."/>
            <person name="Edger P.P."/>
            <person name="Chelaifa H."/>
            <person name="Tack D."/>
            <person name="Lassalle G."/>
            <person name="Mestiri I."/>
            <person name="Schnel N."/>
            <person name="Le Paslier M.C."/>
            <person name="Fan G."/>
            <person name="Renault V."/>
            <person name="Bayer P.E."/>
            <person name="Golicz A.A."/>
            <person name="Manoli S."/>
            <person name="Lee T.H."/>
            <person name="Thi V.H."/>
            <person name="Chalabi S."/>
            <person name="Hu Q."/>
            <person name="Fan C."/>
            <person name="Tollenaere R."/>
            <person name="Lu Y."/>
            <person name="Battail C."/>
            <person name="Shen J."/>
            <person name="Sidebottom C.H."/>
            <person name="Wang X."/>
            <person name="Canaguier A."/>
            <person name="Chauveau A."/>
            <person name="Berard A."/>
            <person name="Deniot G."/>
            <person name="Guan M."/>
            <person name="Liu Z."/>
            <person name="Sun F."/>
            <person name="Lim Y.P."/>
            <person name="Lyons E."/>
            <person name="Town C.D."/>
            <person name="Bancroft I."/>
            <person name="Wang X."/>
            <person name="Meng J."/>
            <person name="Ma J."/>
            <person name="Pires J.C."/>
            <person name="King G.J."/>
            <person name="Brunel D."/>
            <person name="Delourme R."/>
            <person name="Renard M."/>
            <person name="Aury J.M."/>
            <person name="Adams K.L."/>
            <person name="Batley J."/>
            <person name="Snowdon R.J."/>
            <person name="Tost J."/>
            <person name="Edwards D."/>
            <person name="Zhou Y."/>
            <person name="Hua W."/>
            <person name="Sharpe A.G."/>
            <person name="Paterson A.H."/>
            <person name="Guan C."/>
            <person name="Wincker P."/>
        </authorList>
    </citation>
    <scope>NUCLEOTIDE SEQUENCE [LARGE SCALE GENOMIC DNA]</scope>
    <source>
        <strain evidence="3">cv. Darmor-bzh</strain>
    </source>
</reference>
<dbReference type="AlphaFoldDB" id="A0A078H8N5"/>
<dbReference type="Gramene" id="CDY33907">
    <property type="protein sequence ID" value="CDY33907"/>
    <property type="gene ID" value="GSBRNA2T00055415001"/>
</dbReference>
<gene>
    <name evidence="2" type="primary">BnaA02g30800D</name>
    <name evidence="1" type="ORF">DARMORV10_A02P38090.1</name>
    <name evidence="2" type="ORF">GSBRNA2T00055415001</name>
</gene>
<accession>A0A078H8N5</accession>
<evidence type="ECO:0000313" key="1">
    <source>
        <dbReference type="EMBL" id="CAF2144215.1"/>
    </source>
</evidence>
<proteinExistence type="predicted"/>
<reference evidence="1" key="3">
    <citation type="submission" date="2021-01" db="EMBL/GenBank/DDBJ databases">
        <authorList>
            <consortium name="Genoscope - CEA"/>
            <person name="William W."/>
        </authorList>
    </citation>
    <scope>NUCLEOTIDE SEQUENCE</scope>
</reference>
<name>A0A078H8N5_BRANA</name>
<sequence>MGLSILSPFICLEEGDQVREHTQHLHQFFIKLVKL</sequence>
<dbReference type="EMBL" id="HG994356">
    <property type="protein sequence ID" value="CAF2144215.1"/>
    <property type="molecule type" value="Genomic_DNA"/>
</dbReference>
<keyword evidence="3" id="KW-1185">Reference proteome</keyword>
<organism evidence="2 3">
    <name type="scientific">Brassica napus</name>
    <name type="common">Rape</name>
    <dbReference type="NCBI Taxonomy" id="3708"/>
    <lineage>
        <taxon>Eukaryota</taxon>
        <taxon>Viridiplantae</taxon>
        <taxon>Streptophyta</taxon>
        <taxon>Embryophyta</taxon>
        <taxon>Tracheophyta</taxon>
        <taxon>Spermatophyta</taxon>
        <taxon>Magnoliopsida</taxon>
        <taxon>eudicotyledons</taxon>
        <taxon>Gunneridae</taxon>
        <taxon>Pentapetalae</taxon>
        <taxon>rosids</taxon>
        <taxon>malvids</taxon>
        <taxon>Brassicales</taxon>
        <taxon>Brassicaceae</taxon>
        <taxon>Brassiceae</taxon>
        <taxon>Brassica</taxon>
    </lineage>
</organism>